<dbReference type="GO" id="GO:0004523">
    <property type="term" value="F:RNA-DNA hybrid ribonuclease activity"/>
    <property type="evidence" value="ECO:0007669"/>
    <property type="project" value="UniProtKB-EC"/>
</dbReference>
<dbReference type="VEuPathDB" id="FungiDB:BD410DRAFT_293958"/>
<feature type="region of interest" description="Disordered" evidence="8">
    <location>
        <begin position="338"/>
        <end position="361"/>
    </location>
</feature>
<dbReference type="EC" id="3.1.26.4" evidence="3"/>
<dbReference type="CDD" id="cd09280">
    <property type="entry name" value="RNase_HI_eukaryote_like"/>
    <property type="match status" value="1"/>
</dbReference>
<keyword evidence="11" id="KW-1185">Reference proteome</keyword>
<dbReference type="AlphaFoldDB" id="A0A4Y7Q1I6"/>
<dbReference type="OrthoDB" id="2752996at2759"/>
<protein>
    <recommendedName>
        <fullName evidence="3">ribonuclease H</fullName>
        <ecNumber evidence="3">3.1.26.4</ecNumber>
    </recommendedName>
</protein>
<dbReference type="GO" id="GO:0046872">
    <property type="term" value="F:metal ion binding"/>
    <property type="evidence" value="ECO:0007669"/>
    <property type="project" value="UniProtKB-KW"/>
</dbReference>
<dbReference type="PANTHER" id="PTHR10642">
    <property type="entry name" value="RIBONUCLEASE H1"/>
    <property type="match status" value="1"/>
</dbReference>
<dbReference type="InterPro" id="IPR012337">
    <property type="entry name" value="RNaseH-like_sf"/>
</dbReference>
<gene>
    <name evidence="10" type="ORF">BD410DRAFT_293958</name>
</gene>
<organism evidence="10 11">
    <name type="scientific">Rickenella mellea</name>
    <dbReference type="NCBI Taxonomy" id="50990"/>
    <lineage>
        <taxon>Eukaryota</taxon>
        <taxon>Fungi</taxon>
        <taxon>Dikarya</taxon>
        <taxon>Basidiomycota</taxon>
        <taxon>Agaricomycotina</taxon>
        <taxon>Agaricomycetes</taxon>
        <taxon>Hymenochaetales</taxon>
        <taxon>Rickenellaceae</taxon>
        <taxon>Rickenella</taxon>
    </lineage>
</organism>
<dbReference type="PROSITE" id="PS50879">
    <property type="entry name" value="RNASE_H_1"/>
    <property type="match status" value="1"/>
</dbReference>
<dbReference type="Gene3D" id="3.30.420.10">
    <property type="entry name" value="Ribonuclease H-like superfamily/Ribonuclease H"/>
    <property type="match status" value="1"/>
</dbReference>
<keyword evidence="6" id="KW-0255">Endonuclease</keyword>
<dbReference type="GO" id="GO:0043137">
    <property type="term" value="P:DNA replication, removal of RNA primer"/>
    <property type="evidence" value="ECO:0007669"/>
    <property type="project" value="TreeGrafter"/>
</dbReference>
<feature type="region of interest" description="Disordered" evidence="8">
    <location>
        <begin position="34"/>
        <end position="55"/>
    </location>
</feature>
<evidence type="ECO:0000256" key="8">
    <source>
        <dbReference type="SAM" id="MobiDB-lite"/>
    </source>
</evidence>
<evidence type="ECO:0000313" key="11">
    <source>
        <dbReference type="Proteomes" id="UP000294933"/>
    </source>
</evidence>
<keyword evidence="7" id="KW-0378">Hydrolase</keyword>
<comment type="similarity">
    <text evidence="2">Belongs to the RNase H family.</text>
</comment>
<dbReference type="GO" id="GO:0003676">
    <property type="term" value="F:nucleic acid binding"/>
    <property type="evidence" value="ECO:0007669"/>
    <property type="project" value="InterPro"/>
</dbReference>
<comment type="catalytic activity">
    <reaction evidence="1">
        <text>Endonucleolytic cleavage to 5'-phosphomonoester.</text>
        <dbReference type="EC" id="3.1.26.4"/>
    </reaction>
</comment>
<name>A0A4Y7Q1I6_9AGAM</name>
<dbReference type="Pfam" id="PF00075">
    <property type="entry name" value="RNase_H"/>
    <property type="match status" value="1"/>
</dbReference>
<dbReference type="InterPro" id="IPR036397">
    <property type="entry name" value="RNaseH_sf"/>
</dbReference>
<evidence type="ECO:0000256" key="6">
    <source>
        <dbReference type="ARBA" id="ARBA00022759"/>
    </source>
</evidence>
<feature type="domain" description="RNase H type-1" evidence="9">
    <location>
        <begin position="52"/>
        <end position="204"/>
    </location>
</feature>
<dbReference type="Proteomes" id="UP000294933">
    <property type="component" value="Unassembled WGS sequence"/>
</dbReference>
<dbReference type="SUPFAM" id="SSF53098">
    <property type="entry name" value="Ribonuclease H-like"/>
    <property type="match status" value="1"/>
</dbReference>
<dbReference type="InterPro" id="IPR002156">
    <property type="entry name" value="RNaseH_domain"/>
</dbReference>
<evidence type="ECO:0000313" key="10">
    <source>
        <dbReference type="EMBL" id="TDL21507.1"/>
    </source>
</evidence>
<evidence type="ECO:0000256" key="7">
    <source>
        <dbReference type="ARBA" id="ARBA00022801"/>
    </source>
</evidence>
<dbReference type="STRING" id="50990.A0A4Y7Q1I6"/>
<dbReference type="InterPro" id="IPR050092">
    <property type="entry name" value="RNase_H"/>
</dbReference>
<accession>A0A4Y7Q1I6</accession>
<evidence type="ECO:0000256" key="1">
    <source>
        <dbReference type="ARBA" id="ARBA00000077"/>
    </source>
</evidence>
<keyword evidence="4" id="KW-0540">Nuclease</keyword>
<dbReference type="EMBL" id="ML170180">
    <property type="protein sequence ID" value="TDL21507.1"/>
    <property type="molecule type" value="Genomic_DNA"/>
</dbReference>
<proteinExistence type="inferred from homology"/>
<evidence type="ECO:0000256" key="2">
    <source>
        <dbReference type="ARBA" id="ARBA00005300"/>
    </source>
</evidence>
<evidence type="ECO:0000256" key="4">
    <source>
        <dbReference type="ARBA" id="ARBA00022722"/>
    </source>
</evidence>
<sequence length="361" mass="39515">MSLHRKTAWLTCMRSSDKGIQRRRELATTGVVIAQPPGAGPSDSRKYQSNGSPETDIVYTRGACRDNGTTNPMAGIGVWWRENDPRNIFERCPGDQTNNRAELLAVVRALELTPHSKRVLIVKTDSRYVLNSAGSGIWVQKWQSSDSKTAKRDTVKNQPVIEYLNVLLACRQTAGQDVRLEYVKPHSGNPGSDAADFEAQKGALLPEVPEPNWQALIAGVEPDIPAIEDMPVVDDQSDDLDFLVGGLLTPEALDAELNALEEFPLASVASIAVPLERVNIVGPEALAPELTPSPEVPVLVHRSIKLDKRNPIEHTPTQIIIETPSSSSNMIPQSFVSGLSTNSSFRPPERNARSLRSTKLH</sequence>
<evidence type="ECO:0000259" key="9">
    <source>
        <dbReference type="PROSITE" id="PS50879"/>
    </source>
</evidence>
<evidence type="ECO:0000256" key="5">
    <source>
        <dbReference type="ARBA" id="ARBA00022723"/>
    </source>
</evidence>
<evidence type="ECO:0000256" key="3">
    <source>
        <dbReference type="ARBA" id="ARBA00012180"/>
    </source>
</evidence>
<reference evidence="10 11" key="1">
    <citation type="submission" date="2018-06" db="EMBL/GenBank/DDBJ databases">
        <title>A transcriptomic atlas of mushroom development highlights an independent origin of complex multicellularity.</title>
        <authorList>
            <consortium name="DOE Joint Genome Institute"/>
            <person name="Krizsan K."/>
            <person name="Almasi E."/>
            <person name="Merenyi Z."/>
            <person name="Sahu N."/>
            <person name="Viragh M."/>
            <person name="Koszo T."/>
            <person name="Mondo S."/>
            <person name="Kiss B."/>
            <person name="Balint B."/>
            <person name="Kues U."/>
            <person name="Barry K."/>
            <person name="Hegedus J.C."/>
            <person name="Henrissat B."/>
            <person name="Johnson J."/>
            <person name="Lipzen A."/>
            <person name="Ohm R."/>
            <person name="Nagy I."/>
            <person name="Pangilinan J."/>
            <person name="Yan J."/>
            <person name="Xiong Y."/>
            <person name="Grigoriev I.V."/>
            <person name="Hibbett D.S."/>
            <person name="Nagy L.G."/>
        </authorList>
    </citation>
    <scope>NUCLEOTIDE SEQUENCE [LARGE SCALE GENOMIC DNA]</scope>
    <source>
        <strain evidence="10 11">SZMC22713</strain>
    </source>
</reference>
<keyword evidence="5" id="KW-0479">Metal-binding</keyword>
<dbReference type="PANTHER" id="PTHR10642:SF26">
    <property type="entry name" value="RIBONUCLEASE H1"/>
    <property type="match status" value="1"/>
</dbReference>